<feature type="transmembrane region" description="Helical" evidence="1">
    <location>
        <begin position="176"/>
        <end position="197"/>
    </location>
</feature>
<proteinExistence type="predicted"/>
<dbReference type="AlphaFoldDB" id="A0A196S9I6"/>
<protein>
    <submittedName>
        <fullName evidence="2">Uncharacterized protein</fullName>
    </submittedName>
</protein>
<feature type="transmembrane region" description="Helical" evidence="1">
    <location>
        <begin position="105"/>
        <end position="127"/>
    </location>
</feature>
<keyword evidence="1" id="KW-1133">Transmembrane helix</keyword>
<keyword evidence="1" id="KW-0472">Membrane</keyword>
<keyword evidence="3" id="KW-1185">Reference proteome</keyword>
<dbReference type="EMBL" id="LXWW01000513">
    <property type="protein sequence ID" value="OAO12757.1"/>
    <property type="molecule type" value="Genomic_DNA"/>
</dbReference>
<evidence type="ECO:0000313" key="3">
    <source>
        <dbReference type="Proteomes" id="UP000078348"/>
    </source>
</evidence>
<keyword evidence="1" id="KW-0812">Transmembrane</keyword>
<accession>A0A196S9I6</accession>
<dbReference type="Proteomes" id="UP000078348">
    <property type="component" value="Unassembled WGS sequence"/>
</dbReference>
<gene>
    <name evidence="2" type="ORF">AV274_5562</name>
</gene>
<evidence type="ECO:0000313" key="2">
    <source>
        <dbReference type="EMBL" id="OAO12757.1"/>
    </source>
</evidence>
<feature type="transmembrane region" description="Helical" evidence="1">
    <location>
        <begin position="77"/>
        <end position="99"/>
    </location>
</feature>
<feature type="non-terminal residue" evidence="2">
    <location>
        <position position="218"/>
    </location>
</feature>
<reference evidence="2 3" key="1">
    <citation type="submission" date="2016-05" db="EMBL/GenBank/DDBJ databases">
        <title>Nuclear genome of Blastocystis sp. subtype 1 NandII.</title>
        <authorList>
            <person name="Gentekaki E."/>
            <person name="Curtis B."/>
            <person name="Stairs C."/>
            <person name="Eme L."/>
            <person name="Herman E."/>
            <person name="Klimes V."/>
            <person name="Arias M.C."/>
            <person name="Elias M."/>
            <person name="Hilliou F."/>
            <person name="Klute M."/>
            <person name="Malik S.-B."/>
            <person name="Pightling A."/>
            <person name="Rachubinski R."/>
            <person name="Salas D."/>
            <person name="Schlacht A."/>
            <person name="Suga H."/>
            <person name="Archibald J."/>
            <person name="Ball S.G."/>
            <person name="Clark G."/>
            <person name="Dacks J."/>
            <person name="Van Der Giezen M."/>
            <person name="Tsaousis A."/>
            <person name="Roger A."/>
        </authorList>
    </citation>
    <scope>NUCLEOTIDE SEQUENCE [LARGE SCALE GENOMIC DNA]</scope>
    <source>
        <strain evidence="3">ATCC 50177 / NandII</strain>
    </source>
</reference>
<feature type="transmembrane region" description="Helical" evidence="1">
    <location>
        <begin position="134"/>
        <end position="156"/>
    </location>
</feature>
<feature type="transmembrane region" description="Helical" evidence="1">
    <location>
        <begin position="47"/>
        <end position="65"/>
    </location>
</feature>
<organism evidence="2 3">
    <name type="scientific">Blastocystis sp. subtype 1 (strain ATCC 50177 / NandII)</name>
    <dbReference type="NCBI Taxonomy" id="478820"/>
    <lineage>
        <taxon>Eukaryota</taxon>
        <taxon>Sar</taxon>
        <taxon>Stramenopiles</taxon>
        <taxon>Bigyra</taxon>
        <taxon>Opalozoa</taxon>
        <taxon>Opalinata</taxon>
        <taxon>Blastocystidae</taxon>
        <taxon>Blastocystis</taxon>
    </lineage>
</organism>
<sequence length="218" mass="23680">MIWRALFRSAFYIVGGIQRRFLMLLNLLRAEWFLFRFDSPMNACRTIAIWLSAVLVIVFALIMLLTSGGTRKKCAKISLIVTIVYVAALSVLFLSLSFAEDGIKPILFYPLLALILVLGASGVCLYFRRDKAVFLAAGIATGAALIATLVCMMVHFSTGDPVTDNGIEDAGTVNTLALWLLAAVLLAAVVALAFLFGRKDKKGFDSRSIAFAAVCIAM</sequence>
<name>A0A196S9I6_BLAHN</name>
<evidence type="ECO:0000256" key="1">
    <source>
        <dbReference type="SAM" id="Phobius"/>
    </source>
</evidence>
<comment type="caution">
    <text evidence="2">The sequence shown here is derived from an EMBL/GenBank/DDBJ whole genome shotgun (WGS) entry which is preliminary data.</text>
</comment>